<reference evidence="1 2" key="1">
    <citation type="submission" date="2024-01" db="EMBL/GenBank/DDBJ databases">
        <authorList>
            <person name="Alioto T."/>
            <person name="Alioto T."/>
            <person name="Gomez Garrido J."/>
        </authorList>
    </citation>
    <scope>NUCLEOTIDE SEQUENCE [LARGE SCALE GENOMIC DNA]</scope>
</reference>
<dbReference type="AlphaFoldDB" id="A0AAV1MSV3"/>
<comment type="caution">
    <text evidence="1">The sequence shown here is derived from an EMBL/GenBank/DDBJ whole genome shotgun (WGS) entry which is preliminary data.</text>
</comment>
<organism evidence="1 2">
    <name type="scientific">Scomber scombrus</name>
    <name type="common">Atlantic mackerel</name>
    <name type="synonym">Scomber vernalis</name>
    <dbReference type="NCBI Taxonomy" id="13677"/>
    <lineage>
        <taxon>Eukaryota</taxon>
        <taxon>Metazoa</taxon>
        <taxon>Chordata</taxon>
        <taxon>Craniata</taxon>
        <taxon>Vertebrata</taxon>
        <taxon>Euteleostomi</taxon>
        <taxon>Actinopterygii</taxon>
        <taxon>Neopterygii</taxon>
        <taxon>Teleostei</taxon>
        <taxon>Neoteleostei</taxon>
        <taxon>Acanthomorphata</taxon>
        <taxon>Pelagiaria</taxon>
        <taxon>Scombriformes</taxon>
        <taxon>Scombridae</taxon>
        <taxon>Scomber</taxon>
    </lineage>
</organism>
<gene>
    <name evidence="1" type="ORF">FSCOSCO3_A034021</name>
</gene>
<accession>A0AAV1MSV3</accession>
<dbReference type="Proteomes" id="UP001314229">
    <property type="component" value="Unassembled WGS sequence"/>
</dbReference>
<dbReference type="EMBL" id="CAWUFR010000002">
    <property type="protein sequence ID" value="CAK6949769.1"/>
    <property type="molecule type" value="Genomic_DNA"/>
</dbReference>
<name>A0AAV1MSV3_SCOSC</name>
<protein>
    <submittedName>
        <fullName evidence="1">Uncharacterized protein</fullName>
    </submittedName>
</protein>
<proteinExistence type="predicted"/>
<keyword evidence="2" id="KW-1185">Reference proteome</keyword>
<evidence type="ECO:0000313" key="2">
    <source>
        <dbReference type="Proteomes" id="UP001314229"/>
    </source>
</evidence>
<sequence>MEKKENGPSTSNKVRLDLKPALLVLQAVLSVRLIPSEFDIVTSRGNEEDINTTTNHFSKSSHLERNDTLCKHVCVCFLEPVYRRKHRTTQILAPGLKCEKREAEIKERFELNEH</sequence>
<evidence type="ECO:0000313" key="1">
    <source>
        <dbReference type="EMBL" id="CAK6949769.1"/>
    </source>
</evidence>